<dbReference type="PROSITE" id="PS00108">
    <property type="entry name" value="PROTEIN_KINASE_ST"/>
    <property type="match status" value="1"/>
</dbReference>
<comment type="catalytic activity">
    <reaction evidence="8">
        <text>L-threonyl-[protein] + ATP = O-phospho-L-threonyl-[protein] + ADP + H(+)</text>
        <dbReference type="Rhea" id="RHEA:46608"/>
        <dbReference type="Rhea" id="RHEA-COMP:11060"/>
        <dbReference type="Rhea" id="RHEA-COMP:11605"/>
        <dbReference type="ChEBI" id="CHEBI:15378"/>
        <dbReference type="ChEBI" id="CHEBI:30013"/>
        <dbReference type="ChEBI" id="CHEBI:30616"/>
        <dbReference type="ChEBI" id="CHEBI:61977"/>
        <dbReference type="ChEBI" id="CHEBI:456216"/>
        <dbReference type="EC" id="2.7.11.1"/>
    </reaction>
</comment>
<feature type="binding site" evidence="10">
    <location>
        <position position="31"/>
    </location>
    <ligand>
        <name>ATP</name>
        <dbReference type="ChEBI" id="CHEBI:30616"/>
    </ligand>
</feature>
<dbReference type="EC" id="2.7.11.1" evidence="2"/>
<evidence type="ECO:0000256" key="9">
    <source>
        <dbReference type="ARBA" id="ARBA00048679"/>
    </source>
</evidence>
<comment type="catalytic activity">
    <reaction evidence="9">
        <text>L-seryl-[protein] + ATP = O-phospho-L-seryl-[protein] + ADP + H(+)</text>
        <dbReference type="Rhea" id="RHEA:17989"/>
        <dbReference type="Rhea" id="RHEA-COMP:9863"/>
        <dbReference type="Rhea" id="RHEA-COMP:11604"/>
        <dbReference type="ChEBI" id="CHEBI:15378"/>
        <dbReference type="ChEBI" id="CHEBI:29999"/>
        <dbReference type="ChEBI" id="CHEBI:30616"/>
        <dbReference type="ChEBI" id="CHEBI:83421"/>
        <dbReference type="ChEBI" id="CHEBI:456216"/>
        <dbReference type="EC" id="2.7.11.1"/>
    </reaction>
</comment>
<dbReference type="InParanoid" id="A9USA7"/>
<evidence type="ECO:0000256" key="8">
    <source>
        <dbReference type="ARBA" id="ARBA00047899"/>
    </source>
</evidence>
<evidence type="ECO:0000259" key="12">
    <source>
        <dbReference type="PROSITE" id="PS50011"/>
    </source>
</evidence>
<dbReference type="InterPro" id="IPR051131">
    <property type="entry name" value="NEK_Ser/Thr_kinase_NIMA"/>
</dbReference>
<accession>A9USA7</accession>
<gene>
    <name evidence="13" type="ORF">MONBRDRAFT_14679</name>
</gene>
<comment type="similarity">
    <text evidence="1">Belongs to the protein kinase superfamily. NEK Ser/Thr protein kinase family. NIMA subfamily.</text>
</comment>
<name>A9USA7_MONBE</name>
<dbReference type="GO" id="GO:0005737">
    <property type="term" value="C:cytoplasm"/>
    <property type="evidence" value="ECO:0000318"/>
    <property type="project" value="GO_Central"/>
</dbReference>
<feature type="domain" description="Protein kinase" evidence="12">
    <location>
        <begin position="4"/>
        <end position="261"/>
    </location>
</feature>
<dbReference type="InterPro" id="IPR011009">
    <property type="entry name" value="Kinase-like_dom_sf"/>
</dbReference>
<dbReference type="OMA" id="NNKDIWA"/>
<dbReference type="PANTHER" id="PTHR44899:SF3">
    <property type="entry name" value="SERINE_THREONINE-PROTEIN KINASE NEK1"/>
    <property type="match status" value="1"/>
</dbReference>
<dbReference type="Gene3D" id="1.10.510.10">
    <property type="entry name" value="Transferase(Phosphotransferase) domain 1"/>
    <property type="match status" value="1"/>
</dbReference>
<dbReference type="FunFam" id="1.10.510.10:FF:001587">
    <property type="entry name" value="AGC family protein kinase"/>
    <property type="match status" value="1"/>
</dbReference>
<dbReference type="STRING" id="81824.A9USA7"/>
<evidence type="ECO:0000256" key="7">
    <source>
        <dbReference type="ARBA" id="ARBA00022840"/>
    </source>
</evidence>
<keyword evidence="4" id="KW-0808">Transferase</keyword>
<dbReference type="PIRSF" id="PIRSF000654">
    <property type="entry name" value="Integrin-linked_kinase"/>
    <property type="match status" value="1"/>
</dbReference>
<evidence type="ECO:0000256" key="4">
    <source>
        <dbReference type="ARBA" id="ARBA00022679"/>
    </source>
</evidence>
<evidence type="ECO:0000256" key="10">
    <source>
        <dbReference type="PROSITE-ProRule" id="PRU10141"/>
    </source>
</evidence>
<evidence type="ECO:0000256" key="1">
    <source>
        <dbReference type="ARBA" id="ARBA00010886"/>
    </source>
</evidence>
<protein>
    <recommendedName>
        <fullName evidence="2">non-specific serine/threonine protein kinase</fullName>
        <ecNumber evidence="2">2.7.11.1</ecNumber>
    </recommendedName>
</protein>
<dbReference type="AlphaFoldDB" id="A9USA7"/>
<evidence type="ECO:0000256" key="6">
    <source>
        <dbReference type="ARBA" id="ARBA00022777"/>
    </source>
</evidence>
<dbReference type="Proteomes" id="UP000001357">
    <property type="component" value="Unassembled WGS sequence"/>
</dbReference>
<keyword evidence="7 10" id="KW-0067">ATP-binding</keyword>
<dbReference type="CDD" id="cd08215">
    <property type="entry name" value="STKc_Nek"/>
    <property type="match status" value="1"/>
</dbReference>
<dbReference type="InterPro" id="IPR017441">
    <property type="entry name" value="Protein_kinase_ATP_BS"/>
</dbReference>
<dbReference type="InterPro" id="IPR000719">
    <property type="entry name" value="Prot_kinase_dom"/>
</dbReference>
<dbReference type="PROSITE" id="PS00107">
    <property type="entry name" value="PROTEIN_KINASE_ATP"/>
    <property type="match status" value="1"/>
</dbReference>
<dbReference type="GO" id="GO:0006974">
    <property type="term" value="P:DNA damage response"/>
    <property type="evidence" value="ECO:0000318"/>
    <property type="project" value="GO_Central"/>
</dbReference>
<dbReference type="Gene3D" id="3.30.200.20">
    <property type="entry name" value="Phosphorylase Kinase, domain 1"/>
    <property type="match status" value="1"/>
</dbReference>
<organism evidence="13 14">
    <name type="scientific">Monosiga brevicollis</name>
    <name type="common">Choanoflagellate</name>
    <dbReference type="NCBI Taxonomy" id="81824"/>
    <lineage>
        <taxon>Eukaryota</taxon>
        <taxon>Choanoflagellata</taxon>
        <taxon>Craspedida</taxon>
        <taxon>Salpingoecidae</taxon>
        <taxon>Monosiga</taxon>
    </lineage>
</organism>
<dbReference type="KEGG" id="mbr:MONBRDRAFT_14679"/>
<evidence type="ECO:0000256" key="5">
    <source>
        <dbReference type="ARBA" id="ARBA00022741"/>
    </source>
</evidence>
<evidence type="ECO:0000313" key="13">
    <source>
        <dbReference type="EMBL" id="EDQ92067.1"/>
    </source>
</evidence>
<dbReference type="SMART" id="SM00220">
    <property type="entry name" value="S_TKc"/>
    <property type="match status" value="1"/>
</dbReference>
<evidence type="ECO:0000256" key="2">
    <source>
        <dbReference type="ARBA" id="ARBA00012513"/>
    </source>
</evidence>
<dbReference type="GO" id="GO:0004674">
    <property type="term" value="F:protein serine/threonine kinase activity"/>
    <property type="evidence" value="ECO:0000318"/>
    <property type="project" value="GO_Central"/>
</dbReference>
<sequence>MDSFQRVKVIGKGSFGAAVLVRRNTQLFVMKEVTLTGLAQKEKDEAAHEAAVLQKLDHPNIIRYVDSGMSSTKLWIVMDYATGGDLDDLVQKHKRSKDYMSIELVLGLFVQICSAIKYIHELKILHRDLKSKNVFLDKPTTSDSIPQVKLGDFGIAKVLDCTQAYAKTQIGTPYYLSPEICKDRPYSYRADSWALGIILFECLALHVPFDANNLKTLITKITSHPTPAIPVQYQSVDGLRELVNSLLAKEPGRRPLVQEVL</sequence>
<dbReference type="PROSITE" id="PS50011">
    <property type="entry name" value="PROTEIN_KINASE_DOM"/>
    <property type="match status" value="1"/>
</dbReference>
<keyword evidence="6" id="KW-0418">Kinase</keyword>
<proteinExistence type="inferred from homology"/>
<evidence type="ECO:0000256" key="11">
    <source>
        <dbReference type="RuleBase" id="RU000304"/>
    </source>
</evidence>
<dbReference type="RefSeq" id="XP_001743353.1">
    <property type="nucleotide sequence ID" value="XM_001743301.1"/>
</dbReference>
<reference evidence="13 14" key="1">
    <citation type="journal article" date="2008" name="Nature">
        <title>The genome of the choanoflagellate Monosiga brevicollis and the origin of metazoans.</title>
        <authorList>
            <consortium name="JGI Sequencing"/>
            <person name="King N."/>
            <person name="Westbrook M.J."/>
            <person name="Young S.L."/>
            <person name="Kuo A."/>
            <person name="Abedin M."/>
            <person name="Chapman J."/>
            <person name="Fairclough S."/>
            <person name="Hellsten U."/>
            <person name="Isogai Y."/>
            <person name="Letunic I."/>
            <person name="Marr M."/>
            <person name="Pincus D."/>
            <person name="Putnam N."/>
            <person name="Rokas A."/>
            <person name="Wright K.J."/>
            <person name="Zuzow R."/>
            <person name="Dirks W."/>
            <person name="Good M."/>
            <person name="Goodstein D."/>
            <person name="Lemons D."/>
            <person name="Li W."/>
            <person name="Lyons J.B."/>
            <person name="Morris A."/>
            <person name="Nichols S."/>
            <person name="Richter D.J."/>
            <person name="Salamov A."/>
            <person name="Bork P."/>
            <person name="Lim W.A."/>
            <person name="Manning G."/>
            <person name="Miller W.T."/>
            <person name="McGinnis W."/>
            <person name="Shapiro H."/>
            <person name="Tjian R."/>
            <person name="Grigoriev I.V."/>
            <person name="Rokhsar D."/>
        </authorList>
    </citation>
    <scope>NUCLEOTIDE SEQUENCE [LARGE SCALE GENOMIC DNA]</scope>
    <source>
        <strain evidence="14">MX1 / ATCC 50154</strain>
    </source>
</reference>
<keyword evidence="3 11" id="KW-0723">Serine/threonine-protein kinase</keyword>
<keyword evidence="14" id="KW-1185">Reference proteome</keyword>
<dbReference type="InterPro" id="IPR008271">
    <property type="entry name" value="Ser/Thr_kinase_AS"/>
</dbReference>
<evidence type="ECO:0000256" key="3">
    <source>
        <dbReference type="ARBA" id="ARBA00022527"/>
    </source>
</evidence>
<feature type="non-terminal residue" evidence="13">
    <location>
        <position position="261"/>
    </location>
</feature>
<dbReference type="FunFam" id="3.30.200.20:FF:000097">
    <property type="entry name" value="Probable serine/threonine-protein kinase nek1"/>
    <property type="match status" value="1"/>
</dbReference>
<dbReference type="GO" id="GO:0005524">
    <property type="term" value="F:ATP binding"/>
    <property type="evidence" value="ECO:0007669"/>
    <property type="project" value="UniProtKB-UniRule"/>
</dbReference>
<dbReference type="eggNOG" id="KOG0589">
    <property type="taxonomic scope" value="Eukaryota"/>
</dbReference>
<keyword evidence="5 10" id="KW-0547">Nucleotide-binding</keyword>
<dbReference type="Pfam" id="PF00069">
    <property type="entry name" value="Pkinase"/>
    <property type="match status" value="1"/>
</dbReference>
<dbReference type="GeneID" id="5888770"/>
<dbReference type="EMBL" id="CH991544">
    <property type="protein sequence ID" value="EDQ92067.1"/>
    <property type="molecule type" value="Genomic_DNA"/>
</dbReference>
<evidence type="ECO:0000313" key="14">
    <source>
        <dbReference type="Proteomes" id="UP000001357"/>
    </source>
</evidence>
<dbReference type="PANTHER" id="PTHR44899">
    <property type="entry name" value="CAMK FAMILY PROTEIN KINASE"/>
    <property type="match status" value="1"/>
</dbReference>
<dbReference type="SUPFAM" id="SSF56112">
    <property type="entry name" value="Protein kinase-like (PK-like)"/>
    <property type="match status" value="1"/>
</dbReference>